<evidence type="ECO:0000313" key="1">
    <source>
        <dbReference type="EMBL" id="KAJ8307865.1"/>
    </source>
</evidence>
<protein>
    <submittedName>
        <fullName evidence="1">Uncharacterized protein</fullName>
    </submittedName>
</protein>
<dbReference type="Proteomes" id="UP001217089">
    <property type="component" value="Unassembled WGS sequence"/>
</dbReference>
<comment type="caution">
    <text evidence="1">The sequence shown here is derived from an EMBL/GenBank/DDBJ whole genome shotgun (WGS) entry which is preliminary data.</text>
</comment>
<name>A0ABQ9ERS8_TEGGR</name>
<proteinExistence type="predicted"/>
<gene>
    <name evidence="1" type="ORF">KUTeg_014583</name>
</gene>
<dbReference type="EMBL" id="JARBDR010000702">
    <property type="protein sequence ID" value="KAJ8307865.1"/>
    <property type="molecule type" value="Genomic_DNA"/>
</dbReference>
<organism evidence="1 2">
    <name type="scientific">Tegillarca granosa</name>
    <name type="common">Malaysian cockle</name>
    <name type="synonym">Anadara granosa</name>
    <dbReference type="NCBI Taxonomy" id="220873"/>
    <lineage>
        <taxon>Eukaryota</taxon>
        <taxon>Metazoa</taxon>
        <taxon>Spiralia</taxon>
        <taxon>Lophotrochozoa</taxon>
        <taxon>Mollusca</taxon>
        <taxon>Bivalvia</taxon>
        <taxon>Autobranchia</taxon>
        <taxon>Pteriomorphia</taxon>
        <taxon>Arcoida</taxon>
        <taxon>Arcoidea</taxon>
        <taxon>Arcidae</taxon>
        <taxon>Tegillarca</taxon>
    </lineage>
</organism>
<keyword evidence="2" id="KW-1185">Reference proteome</keyword>
<evidence type="ECO:0000313" key="2">
    <source>
        <dbReference type="Proteomes" id="UP001217089"/>
    </source>
</evidence>
<sequence>MCSRGRGGRLVKVALMRGRICPPWLGTVNCFVDPCQFSRCPQIPFCAMFLIYDPVEAYPALYH</sequence>
<accession>A0ABQ9ERS8</accession>
<reference evidence="1 2" key="1">
    <citation type="submission" date="2022-12" db="EMBL/GenBank/DDBJ databases">
        <title>Chromosome-level genome of Tegillarca granosa.</title>
        <authorList>
            <person name="Kim J."/>
        </authorList>
    </citation>
    <scope>NUCLEOTIDE SEQUENCE [LARGE SCALE GENOMIC DNA]</scope>
    <source>
        <strain evidence="1">Teg-2019</strain>
        <tissue evidence="1">Adductor muscle</tissue>
    </source>
</reference>